<gene>
    <name evidence="1" type="ORF">L3X38_011004</name>
</gene>
<dbReference type="AlphaFoldDB" id="A0AAD4WGK8"/>
<accession>A0AAD4WGK8</accession>
<organism evidence="1 2">
    <name type="scientific">Prunus dulcis</name>
    <name type="common">Almond</name>
    <name type="synonym">Amygdalus dulcis</name>
    <dbReference type="NCBI Taxonomy" id="3755"/>
    <lineage>
        <taxon>Eukaryota</taxon>
        <taxon>Viridiplantae</taxon>
        <taxon>Streptophyta</taxon>
        <taxon>Embryophyta</taxon>
        <taxon>Tracheophyta</taxon>
        <taxon>Spermatophyta</taxon>
        <taxon>Magnoliopsida</taxon>
        <taxon>eudicotyledons</taxon>
        <taxon>Gunneridae</taxon>
        <taxon>Pentapetalae</taxon>
        <taxon>rosids</taxon>
        <taxon>fabids</taxon>
        <taxon>Rosales</taxon>
        <taxon>Rosaceae</taxon>
        <taxon>Amygdaloideae</taxon>
        <taxon>Amygdaleae</taxon>
        <taxon>Prunus</taxon>
    </lineage>
</organism>
<dbReference type="EMBL" id="JAJFAZ020000002">
    <property type="protein sequence ID" value="KAI5343128.1"/>
    <property type="molecule type" value="Genomic_DNA"/>
</dbReference>
<protein>
    <submittedName>
        <fullName evidence="1">Uncharacterized protein</fullName>
    </submittedName>
</protein>
<proteinExistence type="predicted"/>
<reference evidence="1 2" key="1">
    <citation type="journal article" date="2022" name="G3 (Bethesda)">
        <title>Whole-genome sequence and methylome profiling of the almond [Prunus dulcis (Mill.) D.A. Webb] cultivar 'Nonpareil'.</title>
        <authorList>
            <person name="D'Amico-Willman K.M."/>
            <person name="Ouma W.Z."/>
            <person name="Meulia T."/>
            <person name="Sideli G.M."/>
            <person name="Gradziel T.M."/>
            <person name="Fresnedo-Ramirez J."/>
        </authorList>
    </citation>
    <scope>NUCLEOTIDE SEQUENCE [LARGE SCALE GENOMIC DNA]</scope>
    <source>
        <strain evidence="1">Clone GOH B32 T37-40</strain>
    </source>
</reference>
<evidence type="ECO:0000313" key="1">
    <source>
        <dbReference type="EMBL" id="KAI5343128.1"/>
    </source>
</evidence>
<evidence type="ECO:0000313" key="2">
    <source>
        <dbReference type="Proteomes" id="UP001054821"/>
    </source>
</evidence>
<sequence>MVVLRSFPAVIVEPAALISLVFTESMPPSFSLLRRPNPTPEGGDDYVEFGAPGSTDICCHCACICCHCASTDRPLGSWSRKVPRRLLHQLHQWHSLLAPGGVIGPPAPLTPHPLMCRAKKEHPMAVSAVEDGEGHPGDQQLYQHRIRRATSGYTDGEVA</sequence>
<name>A0AAD4WGK8_PRUDU</name>
<dbReference type="Proteomes" id="UP001054821">
    <property type="component" value="Chromosome 2"/>
</dbReference>
<comment type="caution">
    <text evidence="1">The sequence shown here is derived from an EMBL/GenBank/DDBJ whole genome shotgun (WGS) entry which is preliminary data.</text>
</comment>
<keyword evidence="2" id="KW-1185">Reference proteome</keyword>